<sequence>MNIFFRLRNIIGVLAAAALLAGCSTIKLGYNNLDEIAYWWLDGYVDFSDDQSVRVRQDLGRLHRWHRANELPQFASLLRTIEEAVPGDIAPAQACAYFGKVRERLDVLAIEAEPAVVTLASGLSAAQLQHLERQYAKGNAKFRKEWVELNASELAEKRLEQFTERSEMIYGKLDDAQLAVLRRQIQQSSFDPARMLAERQRRQRDALQTLRAVSATSSMTLAESRALMRGFLDRMREPAAAAERSYQQSMIEEGCRSFSALHNSMTPAQRNVAARRLRAWQRDLQELAAQR</sequence>
<dbReference type="EMBL" id="JADWYS010000001">
    <property type="protein sequence ID" value="MBG9389666.1"/>
    <property type="molecule type" value="Genomic_DNA"/>
</dbReference>
<name>A0A931H6U5_9BURK</name>
<accession>A0A931H6U5</accession>
<proteinExistence type="predicted"/>
<organism evidence="1 2">
    <name type="scientific">Caenimonas aquaedulcis</name>
    <dbReference type="NCBI Taxonomy" id="2793270"/>
    <lineage>
        <taxon>Bacteria</taxon>
        <taxon>Pseudomonadati</taxon>
        <taxon>Pseudomonadota</taxon>
        <taxon>Betaproteobacteria</taxon>
        <taxon>Burkholderiales</taxon>
        <taxon>Comamonadaceae</taxon>
        <taxon>Caenimonas</taxon>
    </lineage>
</organism>
<comment type="caution">
    <text evidence="1">The sequence shown here is derived from an EMBL/GenBank/DDBJ whole genome shotgun (WGS) entry which is preliminary data.</text>
</comment>
<dbReference type="Proteomes" id="UP000651050">
    <property type="component" value="Unassembled WGS sequence"/>
</dbReference>
<keyword evidence="2" id="KW-1185">Reference proteome</keyword>
<evidence type="ECO:0008006" key="3">
    <source>
        <dbReference type="Google" id="ProtNLM"/>
    </source>
</evidence>
<dbReference type="PROSITE" id="PS51257">
    <property type="entry name" value="PROKAR_LIPOPROTEIN"/>
    <property type="match status" value="1"/>
</dbReference>
<evidence type="ECO:0000313" key="1">
    <source>
        <dbReference type="EMBL" id="MBG9389666.1"/>
    </source>
</evidence>
<protein>
    <recommendedName>
        <fullName evidence="3">Lipoprotein</fullName>
    </recommendedName>
</protein>
<evidence type="ECO:0000313" key="2">
    <source>
        <dbReference type="Proteomes" id="UP000651050"/>
    </source>
</evidence>
<dbReference type="RefSeq" id="WP_196987446.1">
    <property type="nucleotide sequence ID" value="NZ_JADWYS010000001.1"/>
</dbReference>
<gene>
    <name evidence="1" type="ORF">I5803_16675</name>
</gene>
<dbReference type="AlphaFoldDB" id="A0A931H6U5"/>
<dbReference type="Pfam" id="PF19795">
    <property type="entry name" value="DUF6279"/>
    <property type="match status" value="1"/>
</dbReference>
<reference evidence="1" key="1">
    <citation type="submission" date="2020-11" db="EMBL/GenBank/DDBJ databases">
        <title>Bacterial whole genome sequence for Caenimonas sp. DR4.4.</title>
        <authorList>
            <person name="Le V."/>
            <person name="Ko S.-R."/>
            <person name="Ahn C.-Y."/>
            <person name="Oh H.-M."/>
        </authorList>
    </citation>
    <scope>NUCLEOTIDE SEQUENCE</scope>
    <source>
        <strain evidence="1">DR4.4</strain>
    </source>
</reference>